<dbReference type="eggNOG" id="ENOG5031KT5">
    <property type="taxonomic scope" value="Bacteria"/>
</dbReference>
<dbReference type="EMBL" id="CP000284">
    <property type="protein sequence ID" value="ABE50954.1"/>
    <property type="molecule type" value="Genomic_DNA"/>
</dbReference>
<evidence type="ECO:0000313" key="1">
    <source>
        <dbReference type="EMBL" id="ABE50954.1"/>
    </source>
</evidence>
<protein>
    <submittedName>
        <fullName evidence="1">Uncharacterized protein</fullName>
    </submittedName>
</protein>
<keyword evidence="2" id="KW-1185">Reference proteome</keyword>
<organism evidence="1 2">
    <name type="scientific">Methylobacillus flagellatus (strain ATCC 51484 / DSM 6875 / VKM B-1610 / KT)</name>
    <dbReference type="NCBI Taxonomy" id="265072"/>
    <lineage>
        <taxon>Bacteria</taxon>
        <taxon>Pseudomonadati</taxon>
        <taxon>Pseudomonadota</taxon>
        <taxon>Betaproteobacteria</taxon>
        <taxon>Nitrosomonadales</taxon>
        <taxon>Methylophilaceae</taxon>
        <taxon>Methylobacillus</taxon>
    </lineage>
</organism>
<name>Q1GXT3_METFK</name>
<reference evidence="1 2" key="1">
    <citation type="submission" date="2006-03" db="EMBL/GenBank/DDBJ databases">
        <title>Complete sequence of Methylobacillus flagellatus KT.</title>
        <authorList>
            <consortium name="US DOE Joint Genome Institute"/>
            <person name="Copeland A."/>
            <person name="Lucas S."/>
            <person name="Lapidus A."/>
            <person name="Barry K."/>
            <person name="Detter J.C."/>
            <person name="Glavina del Rio T."/>
            <person name="Hammon N."/>
            <person name="Israni S."/>
            <person name="Dalin E."/>
            <person name="Tice H."/>
            <person name="Pitluck S."/>
            <person name="Brettin T."/>
            <person name="Bruce D."/>
            <person name="Han C."/>
            <person name="Tapia R."/>
            <person name="Saunders E."/>
            <person name="Gilna P."/>
            <person name="Schmutz J."/>
            <person name="Larimer F."/>
            <person name="Land M."/>
            <person name="Kyrpides N."/>
            <person name="Anderson I."/>
            <person name="Richardson P."/>
        </authorList>
    </citation>
    <scope>NUCLEOTIDE SEQUENCE [LARGE SCALE GENOMIC DNA]</scope>
    <source>
        <strain evidence="2">KT / ATCC 51484 / DSM 6875</strain>
    </source>
</reference>
<proteinExistence type="predicted"/>
<dbReference type="HOGENOM" id="CLU_2130549_0_0_4"/>
<dbReference type="Proteomes" id="UP000002440">
    <property type="component" value="Chromosome"/>
</dbReference>
<dbReference type="RefSeq" id="WP_011480907.1">
    <property type="nucleotide sequence ID" value="NC_007947.1"/>
</dbReference>
<dbReference type="STRING" id="265072.Mfla_2691"/>
<dbReference type="OrthoDB" id="8778402at2"/>
<accession>Q1GXT3</accession>
<dbReference type="AlphaFoldDB" id="Q1GXT3"/>
<dbReference type="KEGG" id="mfa:Mfla_2691"/>
<evidence type="ECO:0000313" key="2">
    <source>
        <dbReference type="Proteomes" id="UP000002440"/>
    </source>
</evidence>
<gene>
    <name evidence="1" type="ordered locus">Mfla_2691</name>
</gene>
<sequence>MFTLAVTPSFSAPVVVDLPTNNGKFERRNFDAVFKRLDAKELKEYRQMLNSGELDDEGFARIILVGWEKVTDEHKAPVPFSEEVRDQLLAIHPVTPSVIKSFFASINGSAEKN</sequence>